<dbReference type="PROSITE" id="PS50043">
    <property type="entry name" value="HTH_LUXR_2"/>
    <property type="match status" value="1"/>
</dbReference>
<evidence type="ECO:0000256" key="4">
    <source>
        <dbReference type="ARBA" id="ARBA00023125"/>
    </source>
</evidence>
<dbReference type="PANTHER" id="PTHR44688">
    <property type="entry name" value="DNA-BINDING TRANSCRIPTIONAL ACTIVATOR DEVR_DOSR"/>
    <property type="match status" value="1"/>
</dbReference>
<dbReference type="CDD" id="cd17537">
    <property type="entry name" value="REC_FixJ"/>
    <property type="match status" value="1"/>
</dbReference>
<evidence type="ECO:0000256" key="5">
    <source>
        <dbReference type="ARBA" id="ARBA00023163"/>
    </source>
</evidence>
<dbReference type="SUPFAM" id="SSF52172">
    <property type="entry name" value="CheY-like"/>
    <property type="match status" value="1"/>
</dbReference>
<keyword evidence="3" id="KW-0805">Transcription regulation</keyword>
<keyword evidence="1 6" id="KW-0597">Phosphoprotein</keyword>
<evidence type="ECO:0000313" key="9">
    <source>
        <dbReference type="EMBL" id="MBT9292009.1"/>
    </source>
</evidence>
<dbReference type="GO" id="GO:0006355">
    <property type="term" value="P:regulation of DNA-templated transcription"/>
    <property type="evidence" value="ECO:0007669"/>
    <property type="project" value="InterPro"/>
</dbReference>
<evidence type="ECO:0000313" key="10">
    <source>
        <dbReference type="Proteomes" id="UP000766595"/>
    </source>
</evidence>
<sequence>MAKGENTIYIVDDDPAVRDALAVVFELEGFAVEAYESGDAFLEAALARQPACVILDVHMPGRSGLDVLKALNAEHYPAPIFIISGQGDIPMAVSAVKQGAFDFIEKPFDADTVVERVREALEAVARRNSDNGRSHADPAFVGRELLTPRELEVLGQITAGASNKEAGRQLGISPRTIEVHRARIMEKLGARNAADLVRIVLTGNDHAG</sequence>
<reference evidence="9 10" key="1">
    <citation type="submission" date="2021-06" db="EMBL/GenBank/DDBJ databases">
        <authorList>
            <person name="Grouzdev D.S."/>
            <person name="Koziaeva V."/>
        </authorList>
    </citation>
    <scope>NUCLEOTIDE SEQUENCE [LARGE SCALE GENOMIC DNA]</scope>
    <source>
        <strain evidence="9 10">22</strain>
    </source>
</reference>
<dbReference type="PANTHER" id="PTHR44688:SF16">
    <property type="entry name" value="DNA-BINDING TRANSCRIPTIONAL ACTIVATOR DEVR_DOSR"/>
    <property type="match status" value="1"/>
</dbReference>
<dbReference type="InterPro" id="IPR001789">
    <property type="entry name" value="Sig_transdc_resp-reg_receiver"/>
</dbReference>
<dbReference type="Gene3D" id="1.10.10.10">
    <property type="entry name" value="Winged helix-like DNA-binding domain superfamily/Winged helix DNA-binding domain"/>
    <property type="match status" value="1"/>
</dbReference>
<comment type="caution">
    <text evidence="9">The sequence shown here is derived from an EMBL/GenBank/DDBJ whole genome shotgun (WGS) entry which is preliminary data.</text>
</comment>
<dbReference type="AlphaFoldDB" id="A0A947GJN6"/>
<evidence type="ECO:0000259" key="7">
    <source>
        <dbReference type="PROSITE" id="PS50043"/>
    </source>
</evidence>
<dbReference type="EMBL" id="JAHHZF010000011">
    <property type="protein sequence ID" value="MBT9292009.1"/>
    <property type="molecule type" value="Genomic_DNA"/>
</dbReference>
<feature type="domain" description="Response regulatory" evidence="8">
    <location>
        <begin position="7"/>
        <end position="121"/>
    </location>
</feature>
<dbReference type="InterPro" id="IPR036388">
    <property type="entry name" value="WH-like_DNA-bd_sf"/>
</dbReference>
<dbReference type="SMART" id="SM00448">
    <property type="entry name" value="REC"/>
    <property type="match status" value="1"/>
</dbReference>
<evidence type="ECO:0000256" key="6">
    <source>
        <dbReference type="PROSITE-ProRule" id="PRU00169"/>
    </source>
</evidence>
<dbReference type="PROSITE" id="PS50110">
    <property type="entry name" value="RESPONSE_REGULATORY"/>
    <property type="match status" value="1"/>
</dbReference>
<dbReference type="SUPFAM" id="SSF46894">
    <property type="entry name" value="C-terminal effector domain of the bipartite response regulators"/>
    <property type="match status" value="1"/>
</dbReference>
<gene>
    <name evidence="9" type="ORF">KL771_21275</name>
</gene>
<feature type="domain" description="HTH luxR-type" evidence="7">
    <location>
        <begin position="139"/>
        <end position="204"/>
    </location>
</feature>
<feature type="modified residue" description="4-aspartylphosphate" evidence="6">
    <location>
        <position position="56"/>
    </location>
</feature>
<evidence type="ECO:0000256" key="2">
    <source>
        <dbReference type="ARBA" id="ARBA00023012"/>
    </source>
</evidence>
<evidence type="ECO:0000256" key="1">
    <source>
        <dbReference type="ARBA" id="ARBA00022553"/>
    </source>
</evidence>
<evidence type="ECO:0000259" key="8">
    <source>
        <dbReference type="PROSITE" id="PS50110"/>
    </source>
</evidence>
<dbReference type="InterPro" id="IPR000792">
    <property type="entry name" value="Tscrpt_reg_LuxR_C"/>
</dbReference>
<dbReference type="Pfam" id="PF00072">
    <property type="entry name" value="Response_reg"/>
    <property type="match status" value="1"/>
</dbReference>
<dbReference type="GO" id="GO:0000160">
    <property type="term" value="P:phosphorelay signal transduction system"/>
    <property type="evidence" value="ECO:0007669"/>
    <property type="project" value="UniProtKB-KW"/>
</dbReference>
<evidence type="ECO:0000256" key="3">
    <source>
        <dbReference type="ARBA" id="ARBA00023015"/>
    </source>
</evidence>
<dbReference type="SMART" id="SM00421">
    <property type="entry name" value="HTH_LUXR"/>
    <property type="match status" value="1"/>
</dbReference>
<dbReference type="GO" id="GO:0003677">
    <property type="term" value="F:DNA binding"/>
    <property type="evidence" value="ECO:0007669"/>
    <property type="project" value="UniProtKB-KW"/>
</dbReference>
<keyword evidence="2" id="KW-0902">Two-component regulatory system</keyword>
<keyword evidence="10" id="KW-1185">Reference proteome</keyword>
<dbReference type="FunFam" id="3.40.50.2300:FF:000018">
    <property type="entry name" value="DNA-binding transcriptional regulator NtrC"/>
    <property type="match status" value="1"/>
</dbReference>
<dbReference type="Pfam" id="PF00196">
    <property type="entry name" value="GerE"/>
    <property type="match status" value="1"/>
</dbReference>
<accession>A0A947GJN6</accession>
<dbReference type="Gene3D" id="3.40.50.2300">
    <property type="match status" value="1"/>
</dbReference>
<protein>
    <submittedName>
        <fullName evidence="9">Response regulator</fullName>
    </submittedName>
</protein>
<dbReference type="Proteomes" id="UP000766595">
    <property type="component" value="Unassembled WGS sequence"/>
</dbReference>
<keyword evidence="4" id="KW-0238">DNA-binding</keyword>
<organism evidence="9 10">
    <name type="scientific">Prosthecodimorpha staleyi</name>
    <dbReference type="NCBI Taxonomy" id="2840188"/>
    <lineage>
        <taxon>Bacteria</taxon>
        <taxon>Pseudomonadati</taxon>
        <taxon>Pseudomonadota</taxon>
        <taxon>Alphaproteobacteria</taxon>
        <taxon>Hyphomicrobiales</taxon>
        <taxon>Ancalomicrobiaceae</taxon>
        <taxon>Prosthecodimorpha</taxon>
    </lineage>
</organism>
<dbReference type="InterPro" id="IPR016032">
    <property type="entry name" value="Sig_transdc_resp-reg_C-effctor"/>
</dbReference>
<keyword evidence="5" id="KW-0804">Transcription</keyword>
<dbReference type="CDD" id="cd06170">
    <property type="entry name" value="LuxR_C_like"/>
    <property type="match status" value="1"/>
</dbReference>
<dbReference type="RefSeq" id="WP_261970524.1">
    <property type="nucleotide sequence ID" value="NZ_JAHHZF010000011.1"/>
</dbReference>
<proteinExistence type="predicted"/>
<name>A0A947GJN6_9HYPH</name>
<dbReference type="InterPro" id="IPR011006">
    <property type="entry name" value="CheY-like_superfamily"/>
</dbReference>
<dbReference type="PRINTS" id="PR00038">
    <property type="entry name" value="HTHLUXR"/>
</dbReference>